<feature type="compositionally biased region" description="Polar residues" evidence="1">
    <location>
        <begin position="116"/>
        <end position="126"/>
    </location>
</feature>
<feature type="compositionally biased region" description="Basic and acidic residues" evidence="1">
    <location>
        <begin position="64"/>
        <end position="87"/>
    </location>
</feature>
<feature type="compositionally biased region" description="Basic and acidic residues" evidence="1">
    <location>
        <begin position="134"/>
        <end position="170"/>
    </location>
</feature>
<dbReference type="EMBL" id="CM015713">
    <property type="protein sequence ID" value="KAF3686328.1"/>
    <property type="molecule type" value="Genomic_DNA"/>
</dbReference>
<reference evidence="3 4" key="1">
    <citation type="submission" date="2019-02" db="EMBL/GenBank/DDBJ databases">
        <title>Opniocepnalus argus genome.</title>
        <authorList>
            <person name="Zhou C."/>
            <person name="Xiao S."/>
        </authorList>
    </citation>
    <scope>NUCLEOTIDE SEQUENCE [LARGE SCALE GENOMIC DNA]</scope>
    <source>
        <strain evidence="3">OARG1902GOOAL</strain>
        <tissue evidence="3">Muscle</tissue>
    </source>
</reference>
<evidence type="ECO:0000313" key="3">
    <source>
        <dbReference type="EMBL" id="KAF3686328.1"/>
    </source>
</evidence>
<reference evidence="4" key="2">
    <citation type="submission" date="2019-02" db="EMBL/GenBank/DDBJ databases">
        <title>Opniocepnalus argus Var Kimnra genome.</title>
        <authorList>
            <person name="Zhou C."/>
            <person name="Xiao S."/>
        </authorList>
    </citation>
    <scope>NUCLEOTIDE SEQUENCE [LARGE SCALE GENOMIC DNA]</scope>
</reference>
<evidence type="ECO:0000256" key="1">
    <source>
        <dbReference type="SAM" id="MobiDB-lite"/>
    </source>
</evidence>
<dbReference type="Proteomes" id="UP000503349">
    <property type="component" value="Chromosome 2"/>
</dbReference>
<keyword evidence="4" id="KW-1185">Reference proteome</keyword>
<name>A0A6G1P8F1_CHAAH</name>
<dbReference type="AlphaFoldDB" id="A0A6G1P8F1"/>
<accession>A0A6G1P8F1</accession>
<evidence type="ECO:0008006" key="5">
    <source>
        <dbReference type="Google" id="ProtNLM"/>
    </source>
</evidence>
<evidence type="ECO:0000313" key="4">
    <source>
        <dbReference type="Proteomes" id="UP000503349"/>
    </source>
</evidence>
<feature type="chain" id="PRO_5026017967" description="Serglycin" evidence="2">
    <location>
        <begin position="20"/>
        <end position="170"/>
    </location>
</feature>
<feature type="signal peptide" evidence="2">
    <location>
        <begin position="1"/>
        <end position="19"/>
    </location>
</feature>
<proteinExistence type="predicted"/>
<sequence length="170" mass="18812">MKVILLLVVSCFALHNGNGAPTTAVYKFVACNPKDGQANCVTYQSAEMEWTPDLPAKLPASAARHLEATPVEDEHPDKEGNDERDTTEPEQPISSDQGESPSDEGSGAEIYDWYNGDQSYSKNGMETGSGMDMDLNKSEDMSEKSHAFRRSLREEEKPVEQALKDEHLLF</sequence>
<organism evidence="3 4">
    <name type="scientific">Channa argus</name>
    <name type="common">Northern snakehead</name>
    <name type="synonym">Ophicephalus argus</name>
    <dbReference type="NCBI Taxonomy" id="215402"/>
    <lineage>
        <taxon>Eukaryota</taxon>
        <taxon>Metazoa</taxon>
        <taxon>Chordata</taxon>
        <taxon>Craniata</taxon>
        <taxon>Vertebrata</taxon>
        <taxon>Euteleostomi</taxon>
        <taxon>Actinopterygii</taxon>
        <taxon>Neopterygii</taxon>
        <taxon>Teleostei</taxon>
        <taxon>Neoteleostei</taxon>
        <taxon>Acanthomorphata</taxon>
        <taxon>Anabantaria</taxon>
        <taxon>Anabantiformes</taxon>
        <taxon>Channoidei</taxon>
        <taxon>Channidae</taxon>
        <taxon>Channa</taxon>
    </lineage>
</organism>
<keyword evidence="2" id="KW-0732">Signal</keyword>
<feature type="region of interest" description="Disordered" evidence="1">
    <location>
        <begin position="62"/>
        <end position="170"/>
    </location>
</feature>
<protein>
    <recommendedName>
        <fullName evidence="5">Serglycin</fullName>
    </recommendedName>
</protein>
<gene>
    <name evidence="3" type="ORF">EXN66_Car002000</name>
</gene>
<evidence type="ECO:0000256" key="2">
    <source>
        <dbReference type="SAM" id="SignalP"/>
    </source>
</evidence>